<evidence type="ECO:0000256" key="3">
    <source>
        <dbReference type="SAM" id="SignalP"/>
    </source>
</evidence>
<evidence type="ECO:0000313" key="4">
    <source>
        <dbReference type="EMBL" id="MFC0588103.1"/>
    </source>
</evidence>
<feature type="signal peptide" evidence="3">
    <location>
        <begin position="1"/>
        <end position="19"/>
    </location>
</feature>
<dbReference type="SUPFAM" id="SSF56601">
    <property type="entry name" value="beta-lactamase/transpeptidase-like"/>
    <property type="match status" value="1"/>
</dbReference>
<keyword evidence="5" id="KW-1185">Reference proteome</keyword>
<evidence type="ECO:0000256" key="1">
    <source>
        <dbReference type="ARBA" id="ARBA00006096"/>
    </source>
</evidence>
<keyword evidence="3" id="KW-0732">Signal</keyword>
<accession>A0ABV6PGB2</accession>
<name>A0ABV6PGB2_9SPHN</name>
<sequence length="488" mass="50555">MKRNCIALALLFLPAAAFAQSAPPLQQQVETVLAQAPAGTRFGLLVVDQDGREVVAINPDQRFIPASNTKLFTTAAAMAVLGQDEPAAETAAMTSLALVPAKRGAPDVVLKGGGTALSTAGDCVKRCLGGLVSGIAMKTRKVGNVIADDTAFVDQRWSPGMSWNNIPTDSGTATSALVIDDNELPLTVTATQPGTPGTVAVSPYLTVRNETRTVADGETKLGYDRAVNGRELRVFGTILADALPWKELLGIDDPADYAAWTVRQALEARGVKVTGKVVVRHRPAHSAAPAAVPAVAGAFALGVTPPPLAEEIALINKPSQNLHAEVLLRRIGLAAQAQDVFGPDNSEPGSIEAGQAALRTVLTKAGIARAGYDFSDGSGMSTYNRVSPRAAVALLRWAATQSWGDVWRASLPIGAVDGTLRRRFAGTALAGKVWAKTGTLNATNALSGYMQAASGRVLTFSILANDVPDGGNALVAMDAAVSLIAAAN</sequence>
<dbReference type="PANTHER" id="PTHR30023">
    <property type="entry name" value="D-ALANYL-D-ALANINE CARBOXYPEPTIDASE"/>
    <property type="match status" value="1"/>
</dbReference>
<keyword evidence="2 4" id="KW-0378">Hydrolase</keyword>
<keyword evidence="4" id="KW-0645">Protease</keyword>
<dbReference type="InterPro" id="IPR000667">
    <property type="entry name" value="Peptidase_S13"/>
</dbReference>
<dbReference type="Gene3D" id="3.40.710.10">
    <property type="entry name" value="DD-peptidase/beta-lactamase superfamily"/>
    <property type="match status" value="2"/>
</dbReference>
<dbReference type="GO" id="GO:0009002">
    <property type="term" value="F:serine-type D-Ala-D-Ala carboxypeptidase activity"/>
    <property type="evidence" value="ECO:0007669"/>
    <property type="project" value="UniProtKB-EC"/>
</dbReference>
<dbReference type="Proteomes" id="UP001589943">
    <property type="component" value="Unassembled WGS sequence"/>
</dbReference>
<gene>
    <name evidence="4" type="primary">dacB</name>
    <name evidence="4" type="ORF">ACFFF7_01615</name>
</gene>
<evidence type="ECO:0000256" key="2">
    <source>
        <dbReference type="ARBA" id="ARBA00022801"/>
    </source>
</evidence>
<feature type="chain" id="PRO_5047538440" evidence="3">
    <location>
        <begin position="20"/>
        <end position="488"/>
    </location>
</feature>
<comment type="caution">
    <text evidence="4">The sequence shown here is derived from an EMBL/GenBank/DDBJ whole genome shotgun (WGS) entry which is preliminary data.</text>
</comment>
<dbReference type="Pfam" id="PF02113">
    <property type="entry name" value="Peptidase_S13"/>
    <property type="match status" value="1"/>
</dbReference>
<dbReference type="PRINTS" id="PR00922">
    <property type="entry name" value="DADACBPTASE3"/>
</dbReference>
<dbReference type="NCBIfam" id="TIGR00666">
    <property type="entry name" value="PBP4"/>
    <property type="match status" value="1"/>
</dbReference>
<organism evidence="4 5">
    <name type="scientific">Novosphingobium aquiterrae</name>
    <dbReference type="NCBI Taxonomy" id="624388"/>
    <lineage>
        <taxon>Bacteria</taxon>
        <taxon>Pseudomonadati</taxon>
        <taxon>Pseudomonadota</taxon>
        <taxon>Alphaproteobacteria</taxon>
        <taxon>Sphingomonadales</taxon>
        <taxon>Sphingomonadaceae</taxon>
        <taxon>Novosphingobium</taxon>
    </lineage>
</organism>
<proteinExistence type="inferred from homology"/>
<protein>
    <submittedName>
        <fullName evidence="4">D-alanyl-D-alanine carboxypeptidase/D-alanyl-D-alanine-endopeptidase</fullName>
        <ecNumber evidence="4">3.4.16.4</ecNumber>
    </submittedName>
</protein>
<reference evidence="4 5" key="1">
    <citation type="submission" date="2024-09" db="EMBL/GenBank/DDBJ databases">
        <authorList>
            <person name="Sun Q."/>
            <person name="Mori K."/>
        </authorList>
    </citation>
    <scope>NUCLEOTIDE SEQUENCE [LARGE SCALE GENOMIC DNA]</scope>
    <source>
        <strain evidence="4 5">NCAIM B.02537</strain>
    </source>
</reference>
<dbReference type="RefSeq" id="WP_379479613.1">
    <property type="nucleotide sequence ID" value="NZ_JBHLTL010000001.1"/>
</dbReference>
<dbReference type="InterPro" id="IPR012338">
    <property type="entry name" value="Beta-lactam/transpept-like"/>
</dbReference>
<dbReference type="EMBL" id="JBHLTL010000001">
    <property type="protein sequence ID" value="MFC0588103.1"/>
    <property type="molecule type" value="Genomic_DNA"/>
</dbReference>
<dbReference type="PANTHER" id="PTHR30023:SF0">
    <property type="entry name" value="PENICILLIN-SENSITIVE CARBOXYPEPTIDASE A"/>
    <property type="match status" value="1"/>
</dbReference>
<dbReference type="EC" id="3.4.16.4" evidence="4"/>
<evidence type="ECO:0000313" key="5">
    <source>
        <dbReference type="Proteomes" id="UP001589943"/>
    </source>
</evidence>
<keyword evidence="4" id="KW-0121">Carboxypeptidase</keyword>
<comment type="similarity">
    <text evidence="1">Belongs to the peptidase S13 family.</text>
</comment>